<comment type="caution">
    <text evidence="2">The sequence shown here is derived from an EMBL/GenBank/DDBJ whole genome shotgun (WGS) entry which is preliminary data.</text>
</comment>
<accession>A0A836HK89</accession>
<proteinExistence type="predicted"/>
<reference evidence="2 3" key="1">
    <citation type="submission" date="2021-02" db="EMBL/GenBank/DDBJ databases">
        <title>Porcisia hertigi Genome sequencing and assembly.</title>
        <authorList>
            <person name="Almutairi H."/>
            <person name="Gatherer D."/>
        </authorList>
    </citation>
    <scope>NUCLEOTIDE SEQUENCE [LARGE SCALE GENOMIC DNA]</scope>
    <source>
        <strain evidence="2 3">C119</strain>
    </source>
</reference>
<dbReference type="GeneID" id="94289312"/>
<sequence>MSSPAVTAALQDALEKGDIVELEQAIKAAEDDVHVSAHARKTPSSSLRSLIARAKNMYLVHMDACKTFVRPLRKACKELNEHGIFEALVKARRAPDEVQLCMYTDLCNAESLRREIMEAQRLGVRLQESTSAKEVDDFLTECSPLLDDRTILALVERREVLLREKKQHQAMRSFTTPLRGGAPGFARSAAERERNGHGVLEGLGRCELDDKGVSPVIEDRLRSAYRTSRSGDDNRTVGHSVRVGHSRSSEKVAHSSSSASTAYAELRNTVNKVGCCDLQGVITEGASPWMQAMRALHQQAYEEVVRAEHKVRQQLEDAEEDARVGAYREEICSRVQHWRAADAVFDAGHAGRRALPQGDDIAGVTQRRCFSDAKHVSATPAPGGSPPSPSRGSYAATEAETNTDDPTMRVYATQSLTAYTFRPKAPQLTPTRSSRGGTASAVEGAILGSAVRQRAAEEFNTPRMFRETPNISPIKEISTVSGVASLSDQDQPHHRSNGRLCWGDGLVRGSPSEGIAVSSSHTAADTLVGSSAVPPLSLSLELRRIQARLRAVQQEEEIHRHDIEGTEDFDRSVFLFPVSARISLLRRTAASQRRCF</sequence>
<name>A0A836HK89_9TRYP</name>
<feature type="region of interest" description="Disordered" evidence="1">
    <location>
        <begin position="375"/>
        <end position="408"/>
    </location>
</feature>
<dbReference type="KEGG" id="phet:94289312"/>
<keyword evidence="3" id="KW-1185">Reference proteome</keyword>
<evidence type="ECO:0000313" key="3">
    <source>
        <dbReference type="Proteomes" id="UP000674318"/>
    </source>
</evidence>
<protein>
    <submittedName>
        <fullName evidence="2">Uncharacterized protein</fullName>
    </submittedName>
</protein>
<dbReference type="OrthoDB" id="244442at2759"/>
<dbReference type="AlphaFoldDB" id="A0A836HK89"/>
<dbReference type="EMBL" id="JAFJZO010000027">
    <property type="protein sequence ID" value="KAG5501402.1"/>
    <property type="molecule type" value="Genomic_DNA"/>
</dbReference>
<gene>
    <name evidence="2" type="ORF">JKF63_03215</name>
</gene>
<feature type="region of interest" description="Disordered" evidence="1">
    <location>
        <begin position="224"/>
        <end position="259"/>
    </location>
</feature>
<dbReference type="Proteomes" id="UP000674318">
    <property type="component" value="Unassembled WGS sequence"/>
</dbReference>
<organism evidence="2 3">
    <name type="scientific">Porcisia hertigi</name>
    <dbReference type="NCBI Taxonomy" id="2761500"/>
    <lineage>
        <taxon>Eukaryota</taxon>
        <taxon>Discoba</taxon>
        <taxon>Euglenozoa</taxon>
        <taxon>Kinetoplastea</taxon>
        <taxon>Metakinetoplastina</taxon>
        <taxon>Trypanosomatida</taxon>
        <taxon>Trypanosomatidae</taxon>
        <taxon>Leishmaniinae</taxon>
        <taxon>Porcisia</taxon>
    </lineage>
</organism>
<evidence type="ECO:0000256" key="1">
    <source>
        <dbReference type="SAM" id="MobiDB-lite"/>
    </source>
</evidence>
<dbReference type="RefSeq" id="XP_067756025.1">
    <property type="nucleotide sequence ID" value="XM_067899235.1"/>
</dbReference>
<evidence type="ECO:0000313" key="2">
    <source>
        <dbReference type="EMBL" id="KAG5501402.1"/>
    </source>
</evidence>